<accession>A0ABQ1I5S6</accession>
<dbReference type="InterPro" id="IPR050144">
    <property type="entry name" value="AAE_transporter"/>
</dbReference>
<feature type="transmembrane region" description="Helical" evidence="8">
    <location>
        <begin position="29"/>
        <end position="47"/>
    </location>
</feature>
<dbReference type="PROSITE" id="PS51202">
    <property type="entry name" value="RCK_C"/>
    <property type="match status" value="1"/>
</dbReference>
<feature type="transmembrane region" description="Helical" evidence="8">
    <location>
        <begin position="468"/>
        <end position="490"/>
    </location>
</feature>
<dbReference type="Pfam" id="PF06826">
    <property type="entry name" value="Asp-Al_Ex"/>
    <property type="match status" value="2"/>
</dbReference>
<dbReference type="InterPro" id="IPR006037">
    <property type="entry name" value="RCK_C"/>
</dbReference>
<keyword evidence="11" id="KW-1185">Reference proteome</keyword>
<feature type="transmembrane region" description="Helical" evidence="8">
    <location>
        <begin position="497"/>
        <end position="519"/>
    </location>
</feature>
<reference evidence="11" key="1">
    <citation type="journal article" date="2019" name="Int. J. Syst. Evol. Microbiol.">
        <title>The Global Catalogue of Microorganisms (GCM) 10K type strain sequencing project: providing services to taxonomists for standard genome sequencing and annotation.</title>
        <authorList>
            <consortium name="The Broad Institute Genomics Platform"/>
            <consortium name="The Broad Institute Genome Sequencing Center for Infectious Disease"/>
            <person name="Wu L."/>
            <person name="Ma J."/>
        </authorList>
    </citation>
    <scope>NUCLEOTIDE SEQUENCE [LARGE SCALE GENOMIC DNA]</scope>
    <source>
        <strain evidence="11">CGMCC 1.10131</strain>
    </source>
</reference>
<evidence type="ECO:0000256" key="8">
    <source>
        <dbReference type="SAM" id="Phobius"/>
    </source>
</evidence>
<dbReference type="InterPro" id="IPR036721">
    <property type="entry name" value="RCK_C_sf"/>
</dbReference>
<feature type="domain" description="RCK C-terminal" evidence="9">
    <location>
        <begin position="278"/>
        <end position="362"/>
    </location>
</feature>
<keyword evidence="3" id="KW-0813">Transport</keyword>
<name>A0ABQ1I5S6_9ALTE</name>
<dbReference type="Proteomes" id="UP000651977">
    <property type="component" value="Unassembled WGS sequence"/>
</dbReference>
<dbReference type="SUPFAM" id="SSF116726">
    <property type="entry name" value="TrkA C-terminal domain-like"/>
    <property type="match status" value="2"/>
</dbReference>
<dbReference type="NCBIfam" id="TIGR01625">
    <property type="entry name" value="YidE_YbjL_dupl"/>
    <property type="match status" value="2"/>
</dbReference>
<dbReference type="NCBIfam" id="NF003007">
    <property type="entry name" value="PRK03818.1"/>
    <property type="match status" value="1"/>
</dbReference>
<evidence type="ECO:0000256" key="3">
    <source>
        <dbReference type="ARBA" id="ARBA00022448"/>
    </source>
</evidence>
<keyword evidence="5 8" id="KW-0812">Transmembrane</keyword>
<feature type="transmembrane region" description="Helical" evidence="8">
    <location>
        <begin position="67"/>
        <end position="86"/>
    </location>
</feature>
<feature type="transmembrane region" description="Helical" evidence="8">
    <location>
        <begin position="531"/>
        <end position="553"/>
    </location>
</feature>
<evidence type="ECO:0000256" key="1">
    <source>
        <dbReference type="ARBA" id="ARBA00004651"/>
    </source>
</evidence>
<sequence>MSDVALSILALAAVAVIGLWFGGLKIRGVGLGIGGVLFGGLFIGHFIKLFGWHLDPHALHFIKEFGLILFVYTIGIQVGPGFFASLKASGLKLNLLAVGIVFLGGVTAVVLHYAFDLPLNVFLGIYSGAVTNTPSLAAGQQILQELGMSIDQTSVLGLGYAMAYPFGILGILLSMWIIRFIFRINVDDEATKFDNAKGKKKQRLQDINVIIENPNLKGLAFAELSKLIGDEVICSRIKSNGELKVPTPDMQMQLGDYLHLVGPNKIKLEQATLIIGKEVNASLSTKGTQLRSERIVVTEERILGKKLSELDLKRNFDVVVSRLNRAGVELIANKDTILQFGDILNIVGPSEDIDKVAKSLGNLRSKLQHVQMLPIFIGIGLGVLLGSLPLAIPSLPAPLKLGLAGGPLIVAIILARIGSIGRLYWFMPPSANLALRELGIVLFLAVVGINSGANFIETLFDGDGLSWMFYGAFITLIPLLVIGIVGRYIFKVNYLSLCGLMAGSMTDPPALAFANSIHATNGASALAYATVYPLVMCLRILSPQIIAVLLWVAA</sequence>
<evidence type="ECO:0000313" key="11">
    <source>
        <dbReference type="Proteomes" id="UP000651977"/>
    </source>
</evidence>
<proteinExistence type="inferred from homology"/>
<evidence type="ECO:0000256" key="2">
    <source>
        <dbReference type="ARBA" id="ARBA00009854"/>
    </source>
</evidence>
<evidence type="ECO:0000313" key="10">
    <source>
        <dbReference type="EMBL" id="GGB13971.1"/>
    </source>
</evidence>
<dbReference type="Gene3D" id="3.30.70.1450">
    <property type="entry name" value="Regulator of K+ conductance, C-terminal domain"/>
    <property type="match status" value="1"/>
</dbReference>
<dbReference type="EMBL" id="BMDY01000019">
    <property type="protein sequence ID" value="GGB13971.1"/>
    <property type="molecule type" value="Genomic_DNA"/>
</dbReference>
<feature type="transmembrane region" description="Helical" evidence="8">
    <location>
        <begin position="438"/>
        <end position="456"/>
    </location>
</feature>
<dbReference type="InterPro" id="IPR006512">
    <property type="entry name" value="YidE_YbjL"/>
</dbReference>
<dbReference type="Pfam" id="PF02080">
    <property type="entry name" value="TrkA_C"/>
    <property type="match status" value="1"/>
</dbReference>
<dbReference type="PANTHER" id="PTHR30445:SF3">
    <property type="entry name" value="TRANSPORT PROTEIN YIDE-RELATED"/>
    <property type="match status" value="1"/>
</dbReference>
<gene>
    <name evidence="10" type="ORF">GCM10007414_29200</name>
</gene>
<comment type="similarity">
    <text evidence="2">Belongs to the AAE transporter (TC 2.A.81) family.</text>
</comment>
<dbReference type="RefSeq" id="WP_055731298.1">
    <property type="nucleotide sequence ID" value="NZ_BMDY01000019.1"/>
</dbReference>
<evidence type="ECO:0000256" key="4">
    <source>
        <dbReference type="ARBA" id="ARBA00022475"/>
    </source>
</evidence>
<organism evidence="10 11">
    <name type="scientific">Agarivorans gilvus</name>
    <dbReference type="NCBI Taxonomy" id="680279"/>
    <lineage>
        <taxon>Bacteria</taxon>
        <taxon>Pseudomonadati</taxon>
        <taxon>Pseudomonadota</taxon>
        <taxon>Gammaproteobacteria</taxon>
        <taxon>Alteromonadales</taxon>
        <taxon>Alteromonadaceae</taxon>
        <taxon>Agarivorans</taxon>
    </lineage>
</organism>
<dbReference type="PANTHER" id="PTHR30445">
    <property type="entry name" value="K(+)_H(+) ANTIPORTER SUBUNIT KHTT"/>
    <property type="match status" value="1"/>
</dbReference>
<feature type="transmembrane region" description="Helical" evidence="8">
    <location>
        <begin position="404"/>
        <end position="426"/>
    </location>
</feature>
<comment type="caution">
    <text evidence="10">The sequence shown here is derived from an EMBL/GenBank/DDBJ whole genome shotgun (WGS) entry which is preliminary data.</text>
</comment>
<feature type="transmembrane region" description="Helical" evidence="8">
    <location>
        <begin position="93"/>
        <end position="115"/>
    </location>
</feature>
<feature type="transmembrane region" description="Helical" evidence="8">
    <location>
        <begin position="162"/>
        <end position="182"/>
    </location>
</feature>
<evidence type="ECO:0000259" key="9">
    <source>
        <dbReference type="PROSITE" id="PS51202"/>
    </source>
</evidence>
<comment type="subcellular location">
    <subcellularLocation>
        <location evidence="1">Cell membrane</location>
        <topology evidence="1">Multi-pass membrane protein</topology>
    </subcellularLocation>
</comment>
<protein>
    <submittedName>
        <fullName evidence="10">Transport protein</fullName>
    </submittedName>
</protein>
<evidence type="ECO:0000256" key="5">
    <source>
        <dbReference type="ARBA" id="ARBA00022692"/>
    </source>
</evidence>
<keyword evidence="4" id="KW-1003">Cell membrane</keyword>
<feature type="transmembrane region" description="Helical" evidence="8">
    <location>
        <begin position="6"/>
        <end position="22"/>
    </location>
</feature>
<evidence type="ECO:0000256" key="6">
    <source>
        <dbReference type="ARBA" id="ARBA00022989"/>
    </source>
</evidence>
<keyword evidence="7 8" id="KW-0472">Membrane</keyword>
<feature type="transmembrane region" description="Helical" evidence="8">
    <location>
        <begin position="372"/>
        <end position="392"/>
    </location>
</feature>
<keyword evidence="6 8" id="KW-1133">Transmembrane helix</keyword>
<evidence type="ECO:0000256" key="7">
    <source>
        <dbReference type="ARBA" id="ARBA00023136"/>
    </source>
</evidence>